<dbReference type="AlphaFoldDB" id="A0A7J4XLK3"/>
<dbReference type="EMBL" id="VWMK01000005">
    <property type="protein sequence ID" value="KAA3767535.1"/>
    <property type="molecule type" value="Genomic_DNA"/>
</dbReference>
<dbReference type="InterPro" id="IPR036412">
    <property type="entry name" value="HAD-like_sf"/>
</dbReference>
<accession>A0A7J4XLK3</accession>
<dbReference type="GO" id="GO:0004713">
    <property type="term" value="F:protein tyrosine kinase activity"/>
    <property type="evidence" value="ECO:0007669"/>
    <property type="project" value="TreeGrafter"/>
</dbReference>
<dbReference type="NCBIfam" id="TIGR01549">
    <property type="entry name" value="HAD-SF-IA-v1"/>
    <property type="match status" value="1"/>
</dbReference>
<dbReference type="SUPFAM" id="SSF56784">
    <property type="entry name" value="HAD-like"/>
    <property type="match status" value="1"/>
</dbReference>
<dbReference type="InterPro" id="IPR023214">
    <property type="entry name" value="HAD_sf"/>
</dbReference>
<dbReference type="GO" id="GO:0005829">
    <property type="term" value="C:cytosol"/>
    <property type="evidence" value="ECO:0007669"/>
    <property type="project" value="TreeGrafter"/>
</dbReference>
<dbReference type="InterPro" id="IPR006439">
    <property type="entry name" value="HAD-SF_hydro_IA"/>
</dbReference>
<dbReference type="InterPro" id="IPR050155">
    <property type="entry name" value="HAD-like_hydrolase_sf"/>
</dbReference>
<sequence length="222" mass="25178">MKQSFNLFSKYQYLFFDLDGTVTDPMQGITRSVAYALNHFGIVVNDLRELCPFIGPPLKDSFIEFYQFTEVQAEEAVKKYRERYSETGLYENEVYPGMAELLEQARRKGYQLMMATSKPDVFAKLILKHFHLDGYFSFVGGSGLDGSRHTKADVIEYVIRENGITDLSKVVMIGDRKHDIIGAKAVGIDSIGVLYGYGDREELMTAGADYIVEDIEELMSLL</sequence>
<reference evidence="1 2" key="1">
    <citation type="journal article" date="2019" name="Nat. Med.">
        <title>A library of human gut bacterial isolates paired with longitudinal multiomics data enables mechanistic microbiome research.</title>
        <authorList>
            <person name="Poyet M."/>
            <person name="Groussin M."/>
            <person name="Gibbons S.M."/>
            <person name="Avila-Pacheco J."/>
            <person name="Jiang X."/>
            <person name="Kearney S.M."/>
            <person name="Perrotta A.R."/>
            <person name="Berdy B."/>
            <person name="Zhao S."/>
            <person name="Lieberman T.D."/>
            <person name="Swanson P.K."/>
            <person name="Smith M."/>
            <person name="Roesemann S."/>
            <person name="Alexander J.E."/>
            <person name="Rich S.A."/>
            <person name="Livny J."/>
            <person name="Vlamakis H."/>
            <person name="Clish C."/>
            <person name="Bullock K."/>
            <person name="Deik A."/>
            <person name="Scott J."/>
            <person name="Pierce K.A."/>
            <person name="Xavier R.J."/>
            <person name="Alm E.J."/>
        </authorList>
    </citation>
    <scope>NUCLEOTIDE SEQUENCE [LARGE SCALE GENOMIC DNA]</scope>
    <source>
        <strain evidence="1 2">BIOML-A10</strain>
    </source>
</reference>
<dbReference type="InterPro" id="IPR023198">
    <property type="entry name" value="PGP-like_dom2"/>
</dbReference>
<evidence type="ECO:0000313" key="2">
    <source>
        <dbReference type="Proteomes" id="UP000422221"/>
    </source>
</evidence>
<dbReference type="Gene3D" id="3.40.50.1000">
    <property type="entry name" value="HAD superfamily/HAD-like"/>
    <property type="match status" value="1"/>
</dbReference>
<keyword evidence="1" id="KW-0378">Hydrolase</keyword>
<dbReference type="Gene3D" id="1.10.150.240">
    <property type="entry name" value="Putative phosphatase, domain 2"/>
    <property type="match status" value="1"/>
</dbReference>
<proteinExistence type="predicted"/>
<dbReference type="PANTHER" id="PTHR43434:SF20">
    <property type="entry name" value="5'-NUCLEOTIDASE"/>
    <property type="match status" value="1"/>
</dbReference>
<gene>
    <name evidence="1" type="ORF">F3F73_07370</name>
</gene>
<evidence type="ECO:0000313" key="1">
    <source>
        <dbReference type="EMBL" id="KAA3767535.1"/>
    </source>
</evidence>
<dbReference type="Pfam" id="PF13419">
    <property type="entry name" value="HAD_2"/>
    <property type="match status" value="1"/>
</dbReference>
<dbReference type="InterPro" id="IPR041492">
    <property type="entry name" value="HAD_2"/>
</dbReference>
<dbReference type="FunFam" id="3.40.50.1000:FF:000022">
    <property type="entry name" value="Phosphoglycolate phosphatase"/>
    <property type="match status" value="1"/>
</dbReference>
<dbReference type="GO" id="GO:0016787">
    <property type="term" value="F:hydrolase activity"/>
    <property type="evidence" value="ECO:0007669"/>
    <property type="project" value="UniProtKB-KW"/>
</dbReference>
<dbReference type="PANTHER" id="PTHR43434">
    <property type="entry name" value="PHOSPHOGLYCOLATE PHOSPHATASE"/>
    <property type="match status" value="1"/>
</dbReference>
<organism evidence="1 2">
    <name type="scientific">Bacteroides salyersiae</name>
    <dbReference type="NCBI Taxonomy" id="291644"/>
    <lineage>
        <taxon>Bacteria</taxon>
        <taxon>Pseudomonadati</taxon>
        <taxon>Bacteroidota</taxon>
        <taxon>Bacteroidia</taxon>
        <taxon>Bacteroidales</taxon>
        <taxon>Bacteroidaceae</taxon>
        <taxon>Bacteroides</taxon>
    </lineage>
</organism>
<dbReference type="CDD" id="cd04302">
    <property type="entry name" value="HAD_5NT"/>
    <property type="match status" value="1"/>
</dbReference>
<name>A0A7J4XLK3_9BACE</name>
<protein>
    <submittedName>
        <fullName evidence="1">HAD family hydrolase</fullName>
    </submittedName>
</protein>
<comment type="caution">
    <text evidence="1">The sequence shown here is derived from an EMBL/GenBank/DDBJ whole genome shotgun (WGS) entry which is preliminary data.</text>
</comment>
<dbReference type="Proteomes" id="UP000422221">
    <property type="component" value="Unassembled WGS sequence"/>
</dbReference>
<dbReference type="RefSeq" id="WP_021936929.1">
    <property type="nucleotide sequence ID" value="NZ_CP072243.1"/>
</dbReference>